<dbReference type="RefSeq" id="WP_149838102.1">
    <property type="nucleotide sequence ID" value="NZ_VUOC01000002.1"/>
</dbReference>
<evidence type="ECO:0008006" key="3">
    <source>
        <dbReference type="Google" id="ProtNLM"/>
    </source>
</evidence>
<protein>
    <recommendedName>
        <fullName evidence="3">Metal-dependent HD superfamily phosphohydrolase</fullName>
    </recommendedName>
</protein>
<dbReference type="Gene3D" id="1.10.472.50">
    <property type="entry name" value="HD-domain/PDEase-like"/>
    <property type="match status" value="1"/>
</dbReference>
<name>A0A5B2VYG9_9BACT</name>
<proteinExistence type="predicted"/>
<dbReference type="EMBL" id="VUOC01000002">
    <property type="protein sequence ID" value="KAA2243226.1"/>
    <property type="molecule type" value="Genomic_DNA"/>
</dbReference>
<dbReference type="AlphaFoldDB" id="A0A5B2VYG9"/>
<accession>A0A5B2VYG9</accession>
<dbReference type="Proteomes" id="UP000324611">
    <property type="component" value="Unassembled WGS sequence"/>
</dbReference>
<evidence type="ECO:0000313" key="1">
    <source>
        <dbReference type="EMBL" id="KAA2243226.1"/>
    </source>
</evidence>
<gene>
    <name evidence="1" type="ORF">F0L74_11975</name>
</gene>
<dbReference type="InterPro" id="IPR009218">
    <property type="entry name" value="HD_phosphohydro"/>
</dbReference>
<organism evidence="1 2">
    <name type="scientific">Chitinophaga agrisoli</name>
    <dbReference type="NCBI Taxonomy" id="2607653"/>
    <lineage>
        <taxon>Bacteria</taxon>
        <taxon>Pseudomonadati</taxon>
        <taxon>Bacteroidota</taxon>
        <taxon>Chitinophagia</taxon>
        <taxon>Chitinophagales</taxon>
        <taxon>Chitinophagaceae</taxon>
        <taxon>Chitinophaga</taxon>
    </lineage>
</organism>
<dbReference type="SUPFAM" id="SSF109604">
    <property type="entry name" value="HD-domain/PDEase-like"/>
    <property type="match status" value="1"/>
</dbReference>
<reference evidence="1 2" key="2">
    <citation type="submission" date="2019-09" db="EMBL/GenBank/DDBJ databases">
        <authorList>
            <person name="Jin C."/>
        </authorList>
    </citation>
    <scope>NUCLEOTIDE SEQUENCE [LARGE SCALE GENOMIC DNA]</scope>
    <source>
        <strain evidence="1 2">BN140078</strain>
    </source>
</reference>
<sequence>METFDTLKASWIKLATPYCTNEALIQQEFDQLVKAYGSTNRHYHNLRHIYTLLQLQEQYAHMIRRPEIIQWAIFFHDVVYNVLKGDNEEKSALAAGKFLEQTNFPPADTKLVMDYIRATKSHSGNDEDGDLALFLDFDMAILGSPAAAYRKYAQQIRKEYSIYPELVYNPGRRKVLTHFLQSPVFRTTLFRELYETQARQNIQEELDTL</sequence>
<dbReference type="PANTHER" id="PTHR21174:SF0">
    <property type="entry name" value="HD PHOSPHOHYDROLASE FAMILY PROTEIN-RELATED"/>
    <property type="match status" value="1"/>
</dbReference>
<dbReference type="PANTHER" id="PTHR21174">
    <property type="match status" value="1"/>
</dbReference>
<dbReference type="PIRSF" id="PIRSF035170">
    <property type="entry name" value="HD_phosphohydro"/>
    <property type="match status" value="1"/>
</dbReference>
<keyword evidence="2" id="KW-1185">Reference proteome</keyword>
<evidence type="ECO:0000313" key="2">
    <source>
        <dbReference type="Proteomes" id="UP000324611"/>
    </source>
</evidence>
<reference evidence="1 2" key="1">
    <citation type="submission" date="2019-09" db="EMBL/GenBank/DDBJ databases">
        <title>Chitinophaga ginsengihumi sp. nov., isolated from soil of ginseng rhizosphere.</title>
        <authorList>
            <person name="Lee J."/>
        </authorList>
    </citation>
    <scope>NUCLEOTIDE SEQUENCE [LARGE SCALE GENOMIC DNA]</scope>
    <source>
        <strain evidence="1 2">BN140078</strain>
    </source>
</reference>
<comment type="caution">
    <text evidence="1">The sequence shown here is derived from an EMBL/GenBank/DDBJ whole genome shotgun (WGS) entry which is preliminary data.</text>
</comment>